<name>A0ABQ7R4M7_PLUXY</name>
<proteinExistence type="predicted"/>
<dbReference type="EMBL" id="JAHIBW010000003">
    <property type="protein sequence ID" value="KAG7312226.1"/>
    <property type="molecule type" value="Genomic_DNA"/>
</dbReference>
<gene>
    <name evidence="1" type="ORF">JYU34_001697</name>
</gene>
<protein>
    <submittedName>
        <fullName evidence="1">Uncharacterized protein</fullName>
    </submittedName>
</protein>
<accession>A0ABQ7R4M7</accession>
<evidence type="ECO:0000313" key="2">
    <source>
        <dbReference type="Proteomes" id="UP000823941"/>
    </source>
</evidence>
<sequence>MVTYTRCPASVARPVALSHRPARRPHPRAPLLPQRWLAVWGGPGDVCHISSA</sequence>
<dbReference type="Proteomes" id="UP000823941">
    <property type="component" value="Chromosome 3"/>
</dbReference>
<organism evidence="1 2">
    <name type="scientific">Plutella xylostella</name>
    <name type="common">Diamondback moth</name>
    <name type="synonym">Plutella maculipennis</name>
    <dbReference type="NCBI Taxonomy" id="51655"/>
    <lineage>
        <taxon>Eukaryota</taxon>
        <taxon>Metazoa</taxon>
        <taxon>Ecdysozoa</taxon>
        <taxon>Arthropoda</taxon>
        <taxon>Hexapoda</taxon>
        <taxon>Insecta</taxon>
        <taxon>Pterygota</taxon>
        <taxon>Neoptera</taxon>
        <taxon>Endopterygota</taxon>
        <taxon>Lepidoptera</taxon>
        <taxon>Glossata</taxon>
        <taxon>Ditrysia</taxon>
        <taxon>Yponomeutoidea</taxon>
        <taxon>Plutellidae</taxon>
        <taxon>Plutella</taxon>
    </lineage>
</organism>
<keyword evidence="2" id="KW-1185">Reference proteome</keyword>
<evidence type="ECO:0000313" key="1">
    <source>
        <dbReference type="EMBL" id="KAG7312226.1"/>
    </source>
</evidence>
<reference evidence="1 2" key="1">
    <citation type="submission" date="2021-06" db="EMBL/GenBank/DDBJ databases">
        <title>A haploid diamondback moth (Plutella xylostella L.) genome assembly resolves 31 chromosomes and identifies a diamide resistance mutation.</title>
        <authorList>
            <person name="Ward C.M."/>
            <person name="Perry K.D."/>
            <person name="Baker G."/>
            <person name="Powis K."/>
            <person name="Heckel D.G."/>
            <person name="Baxter S.W."/>
        </authorList>
    </citation>
    <scope>NUCLEOTIDE SEQUENCE [LARGE SCALE GENOMIC DNA]</scope>
    <source>
        <strain evidence="1 2">LV</strain>
        <tissue evidence="1">Single pupa</tissue>
    </source>
</reference>
<comment type="caution">
    <text evidence="1">The sequence shown here is derived from an EMBL/GenBank/DDBJ whole genome shotgun (WGS) entry which is preliminary data.</text>
</comment>